<evidence type="ECO:0000313" key="3">
    <source>
        <dbReference type="EMBL" id="POF27940.1"/>
    </source>
</evidence>
<gene>
    <name evidence="3" type="ORF">CLV41_11921</name>
</gene>
<dbReference type="GO" id="GO:0003824">
    <property type="term" value="F:catalytic activity"/>
    <property type="evidence" value="ECO:0007669"/>
    <property type="project" value="UniProtKB-ARBA"/>
</dbReference>
<dbReference type="EMBL" id="PPCN01000019">
    <property type="protein sequence ID" value="POF27940.1"/>
    <property type="molecule type" value="Genomic_DNA"/>
</dbReference>
<sequence length="362" mass="38277">MPLVRAELWKLRLPLRNAVEWTAGGAEASVPYVILLLQDDEGRCGAAEITCRPAWNGFTQDLMINAFRQLAWPLLVGLEAGEPLMPRLSGIRGMTALKALCDNAWHDLGAPAPKGGPIRVASVLTRMAPDAAAEAALKVREETGINAFKVKLGQGISQDAAVLAALRRELGTETELSGDANSSYSLEDLPALFALAREMTLSFLEDPVPLLPDAVTGAACASFDVPVLVDKAMDGARWVRAFADRGLLHASAKPNRIGVSEAREVATAVAANGGRVCDGTYSESALGAAAQIAFAQSLPEGLAHPHEIDFHRGLSAQVAPLPAIRDGTVEPVSGRIAERLDRETLDSIAAQHLEFAADAKAT</sequence>
<dbReference type="InterPro" id="IPR036849">
    <property type="entry name" value="Enolase-like_C_sf"/>
</dbReference>
<protein>
    <submittedName>
        <fullName evidence="3">L-alanine-DL-glutamate epimerase-like enolase superfamily enzyme</fullName>
    </submittedName>
</protein>
<evidence type="ECO:0000259" key="2">
    <source>
        <dbReference type="SMART" id="SM00922"/>
    </source>
</evidence>
<dbReference type="Pfam" id="PF13378">
    <property type="entry name" value="MR_MLE_C"/>
    <property type="match status" value="1"/>
</dbReference>
<proteinExistence type="predicted"/>
<dbReference type="SUPFAM" id="SSF54826">
    <property type="entry name" value="Enolase N-terminal domain-like"/>
    <property type="match status" value="1"/>
</dbReference>
<dbReference type="InterPro" id="IPR029065">
    <property type="entry name" value="Enolase_C-like"/>
</dbReference>
<reference evidence="3 4" key="1">
    <citation type="submission" date="2018-01" db="EMBL/GenBank/DDBJ databases">
        <title>Genomic Encyclopedia of Archaeal and Bacterial Type Strains, Phase II (KMG-II): from individual species to whole genera.</title>
        <authorList>
            <person name="Goeker M."/>
        </authorList>
    </citation>
    <scope>NUCLEOTIDE SEQUENCE [LARGE SCALE GENOMIC DNA]</scope>
    <source>
        <strain evidence="3 4">DSM 17023</strain>
    </source>
</reference>
<dbReference type="Gene3D" id="3.20.20.120">
    <property type="entry name" value="Enolase-like C-terminal domain"/>
    <property type="match status" value="1"/>
</dbReference>
<dbReference type="PANTHER" id="PTHR48073">
    <property type="entry name" value="O-SUCCINYLBENZOATE SYNTHASE-RELATED"/>
    <property type="match status" value="1"/>
</dbReference>
<dbReference type="OrthoDB" id="7831315at2"/>
<dbReference type="SUPFAM" id="SSF51604">
    <property type="entry name" value="Enolase C-terminal domain-like"/>
    <property type="match status" value="1"/>
</dbReference>
<keyword evidence="4" id="KW-1185">Reference proteome</keyword>
<feature type="domain" description="Mandelate racemase/muconate lactonizing enzyme C-terminal" evidence="2">
    <location>
        <begin position="129"/>
        <end position="226"/>
    </location>
</feature>
<dbReference type="RefSeq" id="WP_146048645.1">
    <property type="nucleotide sequence ID" value="NZ_PPCN01000019.1"/>
</dbReference>
<dbReference type="GO" id="GO:0046872">
    <property type="term" value="F:metal ion binding"/>
    <property type="evidence" value="ECO:0007669"/>
    <property type="project" value="UniProtKB-KW"/>
</dbReference>
<comment type="caution">
    <text evidence="3">The sequence shown here is derived from an EMBL/GenBank/DDBJ whole genome shotgun (WGS) entry which is preliminary data.</text>
</comment>
<dbReference type="PANTHER" id="PTHR48073:SF2">
    <property type="entry name" value="O-SUCCINYLBENZOATE SYNTHASE"/>
    <property type="match status" value="1"/>
</dbReference>
<keyword evidence="1" id="KW-0479">Metal-binding</keyword>
<dbReference type="SMART" id="SM00922">
    <property type="entry name" value="MR_MLE"/>
    <property type="match status" value="1"/>
</dbReference>
<accession>A0A2S3UK33</accession>
<dbReference type="Proteomes" id="UP000236959">
    <property type="component" value="Unassembled WGS sequence"/>
</dbReference>
<dbReference type="InterPro" id="IPR013342">
    <property type="entry name" value="Mandelate_racemase_C"/>
</dbReference>
<dbReference type="Gene3D" id="3.30.390.10">
    <property type="entry name" value="Enolase-like, N-terminal domain"/>
    <property type="match status" value="1"/>
</dbReference>
<dbReference type="InterPro" id="IPR029017">
    <property type="entry name" value="Enolase-like_N"/>
</dbReference>
<name>A0A2S3UK33_9HYPH</name>
<evidence type="ECO:0000256" key="1">
    <source>
        <dbReference type="ARBA" id="ARBA00022723"/>
    </source>
</evidence>
<organism evidence="3 4">
    <name type="scientific">Roseibium marinum</name>
    <dbReference type="NCBI Taxonomy" id="281252"/>
    <lineage>
        <taxon>Bacteria</taxon>
        <taxon>Pseudomonadati</taxon>
        <taxon>Pseudomonadota</taxon>
        <taxon>Alphaproteobacteria</taxon>
        <taxon>Hyphomicrobiales</taxon>
        <taxon>Stappiaceae</taxon>
        <taxon>Roseibium</taxon>
    </lineage>
</organism>
<evidence type="ECO:0000313" key="4">
    <source>
        <dbReference type="Proteomes" id="UP000236959"/>
    </source>
</evidence>
<dbReference type="AlphaFoldDB" id="A0A2S3UK33"/>